<dbReference type="AlphaFoldDB" id="A0A6S7GCY8"/>
<dbReference type="GO" id="GO:0030041">
    <property type="term" value="P:actin filament polymerization"/>
    <property type="evidence" value="ECO:0007669"/>
    <property type="project" value="TreeGrafter"/>
</dbReference>
<evidence type="ECO:0000256" key="2">
    <source>
        <dbReference type="SAM" id="Phobius"/>
    </source>
</evidence>
<dbReference type="Pfam" id="PF13181">
    <property type="entry name" value="TPR_8"/>
    <property type="match status" value="2"/>
</dbReference>
<keyword evidence="2" id="KW-0812">Transmembrane</keyword>
<dbReference type="PANTHER" id="PTHR16091:SF3">
    <property type="entry name" value="TETRATRICOPEPTIDE REPEAT PROTEIN 17"/>
    <property type="match status" value="1"/>
</dbReference>
<keyword evidence="2" id="KW-0472">Membrane</keyword>
<gene>
    <name evidence="3" type="ORF">PACLA_8A054833</name>
</gene>
<dbReference type="SUPFAM" id="SSF48452">
    <property type="entry name" value="TPR-like"/>
    <property type="match status" value="1"/>
</dbReference>
<keyword evidence="2" id="KW-1133">Transmembrane helix</keyword>
<dbReference type="Gene3D" id="1.25.40.10">
    <property type="entry name" value="Tetratricopeptide repeat domain"/>
    <property type="match status" value="1"/>
</dbReference>
<dbReference type="GO" id="GO:0015629">
    <property type="term" value="C:actin cytoskeleton"/>
    <property type="evidence" value="ECO:0007669"/>
    <property type="project" value="TreeGrafter"/>
</dbReference>
<organism evidence="3 4">
    <name type="scientific">Paramuricea clavata</name>
    <name type="common">Red gorgonian</name>
    <name type="synonym">Violescent sea-whip</name>
    <dbReference type="NCBI Taxonomy" id="317549"/>
    <lineage>
        <taxon>Eukaryota</taxon>
        <taxon>Metazoa</taxon>
        <taxon>Cnidaria</taxon>
        <taxon>Anthozoa</taxon>
        <taxon>Octocorallia</taxon>
        <taxon>Malacalcyonacea</taxon>
        <taxon>Plexauridae</taxon>
        <taxon>Paramuricea</taxon>
    </lineage>
</organism>
<dbReference type="OrthoDB" id="79426at2759"/>
<reference evidence="3" key="1">
    <citation type="submission" date="2020-04" db="EMBL/GenBank/DDBJ databases">
        <authorList>
            <person name="Alioto T."/>
            <person name="Alioto T."/>
            <person name="Gomez Garrido J."/>
        </authorList>
    </citation>
    <scope>NUCLEOTIDE SEQUENCE</scope>
    <source>
        <strain evidence="3">A484AB</strain>
    </source>
</reference>
<dbReference type="InterPro" id="IPR011990">
    <property type="entry name" value="TPR-like_helical_dom_sf"/>
</dbReference>
<feature type="region of interest" description="Disordered" evidence="1">
    <location>
        <begin position="69"/>
        <end position="96"/>
    </location>
</feature>
<dbReference type="InterPro" id="IPR019734">
    <property type="entry name" value="TPR_rpt"/>
</dbReference>
<name>A0A6S7GCY8_PARCT</name>
<feature type="transmembrane region" description="Helical" evidence="2">
    <location>
        <begin position="298"/>
        <end position="317"/>
    </location>
</feature>
<proteinExistence type="predicted"/>
<feature type="compositionally biased region" description="Basic residues" evidence="1">
    <location>
        <begin position="71"/>
        <end position="84"/>
    </location>
</feature>
<dbReference type="Proteomes" id="UP001152795">
    <property type="component" value="Unassembled WGS sequence"/>
</dbReference>
<comment type="caution">
    <text evidence="3">The sequence shown here is derived from an EMBL/GenBank/DDBJ whole genome shotgun (WGS) entry which is preliminary data.</text>
</comment>
<keyword evidence="4" id="KW-1185">Reference proteome</keyword>
<dbReference type="SMART" id="SM00028">
    <property type="entry name" value="TPR"/>
    <property type="match status" value="3"/>
</dbReference>
<evidence type="ECO:0000313" key="3">
    <source>
        <dbReference type="EMBL" id="CAB3987132.1"/>
    </source>
</evidence>
<dbReference type="InterPro" id="IPR052630">
    <property type="entry name" value="TTC17"/>
</dbReference>
<dbReference type="GO" id="GO:0005737">
    <property type="term" value="C:cytoplasm"/>
    <property type="evidence" value="ECO:0007669"/>
    <property type="project" value="TreeGrafter"/>
</dbReference>
<evidence type="ECO:0000256" key="1">
    <source>
        <dbReference type="SAM" id="MobiDB-lite"/>
    </source>
</evidence>
<dbReference type="EMBL" id="CACRXK020001124">
    <property type="protein sequence ID" value="CAB3987132.1"/>
    <property type="molecule type" value="Genomic_DNA"/>
</dbReference>
<dbReference type="PROSITE" id="PS50005">
    <property type="entry name" value="TPR"/>
    <property type="match status" value="3"/>
</dbReference>
<accession>A0A6S7GCY8</accession>
<sequence>MAMDCPYINFMAIYIISASLLGTNSGRGVTHWKLNEQGSSIVEGNESDRNYVKTDPVFALLIEHYPPKMGPTRRLKTGKNKLSKKAAPGSNLSSQAMTGPPAYEVFQSSTFHCGDPVNETMYDNLLGIAKRKTHPLFEEPEVSLIFKKNELDQLDLKTIEENLQSSLEESPMSVVLCNQIGNYLRMKGNTYHAIECFRKALYTAPNNADILLNLARVLYNLKYLDDAVYLTRRSLEMQPANLNCWLQHFTLGEILKESGEKKEAAIHFRNALDLNPSFQPAEIQLQELGTIADESFDFYTYLIIGFLVVVVLFWLYITSPGKEQSSQSKPHCMRTKVLAGPVRRSINRRL</sequence>
<dbReference type="PANTHER" id="PTHR16091">
    <property type="entry name" value="TTC17 PROTEIN"/>
    <property type="match status" value="1"/>
</dbReference>
<evidence type="ECO:0000313" key="4">
    <source>
        <dbReference type="Proteomes" id="UP001152795"/>
    </source>
</evidence>
<protein>
    <submittedName>
        <fullName evidence="3">Tetratricopeptide repeat 17-like</fullName>
    </submittedName>
</protein>